<proteinExistence type="predicted"/>
<dbReference type="GeneID" id="34461067"/>
<evidence type="ECO:0000256" key="1">
    <source>
        <dbReference type="SAM" id="MobiDB-lite"/>
    </source>
</evidence>
<accession>A0A1L9VDP5</accession>
<feature type="compositionally biased region" description="Polar residues" evidence="1">
    <location>
        <begin position="187"/>
        <end position="207"/>
    </location>
</feature>
<sequence>MEAQRLRGGGISHASHPGTGNVASQLAETQDMPVTPTPTRWRSGNVMQLVLNDSSTDSVNMDENEGQERWQPGGSSRPPGRASEARSGIRQRKILQKSFIGKPRHQTSLLNVSKHAQVLVGALEAVQTQQQEVYQMVQEQVQAHLAEELSNWRAEQQVHEGMYMERITKLELEVSKLRTELTEARRTIQQPEPVRQNTPAIDTQPNRVNKHDDNQNPKPNDENIESGEEEEKEIYLGDERSL</sequence>
<dbReference type="AlphaFoldDB" id="A0A1L9VDP5"/>
<feature type="compositionally biased region" description="Acidic residues" evidence="1">
    <location>
        <begin position="222"/>
        <end position="232"/>
    </location>
</feature>
<organism evidence="2 3">
    <name type="scientific">Aspergillus glaucus CBS 516.65</name>
    <dbReference type="NCBI Taxonomy" id="1160497"/>
    <lineage>
        <taxon>Eukaryota</taxon>
        <taxon>Fungi</taxon>
        <taxon>Dikarya</taxon>
        <taxon>Ascomycota</taxon>
        <taxon>Pezizomycotina</taxon>
        <taxon>Eurotiomycetes</taxon>
        <taxon>Eurotiomycetidae</taxon>
        <taxon>Eurotiales</taxon>
        <taxon>Aspergillaceae</taxon>
        <taxon>Aspergillus</taxon>
        <taxon>Aspergillus subgen. Aspergillus</taxon>
    </lineage>
</organism>
<dbReference type="OrthoDB" id="4365810at2759"/>
<feature type="region of interest" description="Disordered" evidence="1">
    <location>
        <begin position="184"/>
        <end position="242"/>
    </location>
</feature>
<dbReference type="EMBL" id="KV878903">
    <property type="protein sequence ID" value="OJJ82034.1"/>
    <property type="molecule type" value="Genomic_DNA"/>
</dbReference>
<evidence type="ECO:0000313" key="3">
    <source>
        <dbReference type="Proteomes" id="UP000184300"/>
    </source>
</evidence>
<reference evidence="3" key="1">
    <citation type="journal article" date="2017" name="Genome Biol.">
        <title>Comparative genomics reveals high biological diversity and specific adaptations in the industrially and medically important fungal genus Aspergillus.</title>
        <authorList>
            <person name="de Vries R.P."/>
            <person name="Riley R."/>
            <person name="Wiebenga A."/>
            <person name="Aguilar-Osorio G."/>
            <person name="Amillis S."/>
            <person name="Uchima C.A."/>
            <person name="Anderluh G."/>
            <person name="Asadollahi M."/>
            <person name="Askin M."/>
            <person name="Barry K."/>
            <person name="Battaglia E."/>
            <person name="Bayram O."/>
            <person name="Benocci T."/>
            <person name="Braus-Stromeyer S.A."/>
            <person name="Caldana C."/>
            <person name="Canovas D."/>
            <person name="Cerqueira G.C."/>
            <person name="Chen F."/>
            <person name="Chen W."/>
            <person name="Choi C."/>
            <person name="Clum A."/>
            <person name="Dos Santos R.A."/>
            <person name="Damasio A.R."/>
            <person name="Diallinas G."/>
            <person name="Emri T."/>
            <person name="Fekete E."/>
            <person name="Flipphi M."/>
            <person name="Freyberg S."/>
            <person name="Gallo A."/>
            <person name="Gournas C."/>
            <person name="Habgood R."/>
            <person name="Hainaut M."/>
            <person name="Harispe M.L."/>
            <person name="Henrissat B."/>
            <person name="Hilden K.S."/>
            <person name="Hope R."/>
            <person name="Hossain A."/>
            <person name="Karabika E."/>
            <person name="Karaffa L."/>
            <person name="Karanyi Z."/>
            <person name="Krasevec N."/>
            <person name="Kuo A."/>
            <person name="Kusch H."/>
            <person name="LaButti K."/>
            <person name="Lagendijk E.L."/>
            <person name="Lapidus A."/>
            <person name="Levasseur A."/>
            <person name="Lindquist E."/>
            <person name="Lipzen A."/>
            <person name="Logrieco A.F."/>
            <person name="MacCabe A."/>
            <person name="Maekelae M.R."/>
            <person name="Malavazi I."/>
            <person name="Melin P."/>
            <person name="Meyer V."/>
            <person name="Mielnichuk N."/>
            <person name="Miskei M."/>
            <person name="Molnar A.P."/>
            <person name="Mule G."/>
            <person name="Ngan C.Y."/>
            <person name="Orejas M."/>
            <person name="Orosz E."/>
            <person name="Ouedraogo J.P."/>
            <person name="Overkamp K.M."/>
            <person name="Park H.-S."/>
            <person name="Perrone G."/>
            <person name="Piumi F."/>
            <person name="Punt P.J."/>
            <person name="Ram A.F."/>
            <person name="Ramon A."/>
            <person name="Rauscher S."/>
            <person name="Record E."/>
            <person name="Riano-Pachon D.M."/>
            <person name="Robert V."/>
            <person name="Roehrig J."/>
            <person name="Ruller R."/>
            <person name="Salamov A."/>
            <person name="Salih N.S."/>
            <person name="Samson R.A."/>
            <person name="Sandor E."/>
            <person name="Sanguinetti M."/>
            <person name="Schuetze T."/>
            <person name="Sepcic K."/>
            <person name="Shelest E."/>
            <person name="Sherlock G."/>
            <person name="Sophianopoulou V."/>
            <person name="Squina F.M."/>
            <person name="Sun H."/>
            <person name="Susca A."/>
            <person name="Todd R.B."/>
            <person name="Tsang A."/>
            <person name="Unkles S.E."/>
            <person name="van de Wiele N."/>
            <person name="van Rossen-Uffink D."/>
            <person name="Oliveira J.V."/>
            <person name="Vesth T.C."/>
            <person name="Visser J."/>
            <person name="Yu J.-H."/>
            <person name="Zhou M."/>
            <person name="Andersen M.R."/>
            <person name="Archer D.B."/>
            <person name="Baker S.E."/>
            <person name="Benoit I."/>
            <person name="Brakhage A.A."/>
            <person name="Braus G.H."/>
            <person name="Fischer R."/>
            <person name="Frisvad J.C."/>
            <person name="Goldman G.H."/>
            <person name="Houbraken J."/>
            <person name="Oakley B."/>
            <person name="Pocsi I."/>
            <person name="Scazzocchio C."/>
            <person name="Seiboth B."/>
            <person name="vanKuyk P.A."/>
            <person name="Wortman J."/>
            <person name="Dyer P.S."/>
            <person name="Grigoriev I.V."/>
        </authorList>
    </citation>
    <scope>NUCLEOTIDE SEQUENCE [LARGE SCALE GENOMIC DNA]</scope>
    <source>
        <strain evidence="3">CBS 516.65</strain>
    </source>
</reference>
<evidence type="ECO:0000313" key="2">
    <source>
        <dbReference type="EMBL" id="OJJ82034.1"/>
    </source>
</evidence>
<feature type="compositionally biased region" description="Basic and acidic residues" evidence="1">
    <location>
        <begin position="233"/>
        <end position="242"/>
    </location>
</feature>
<feature type="region of interest" description="Disordered" evidence="1">
    <location>
        <begin position="56"/>
        <end position="89"/>
    </location>
</feature>
<dbReference type="Proteomes" id="UP000184300">
    <property type="component" value="Unassembled WGS sequence"/>
</dbReference>
<protein>
    <submittedName>
        <fullName evidence="2">Uncharacterized protein</fullName>
    </submittedName>
</protein>
<dbReference type="STRING" id="1160497.A0A1L9VDP5"/>
<gene>
    <name evidence="2" type="ORF">ASPGLDRAFT_37351</name>
</gene>
<feature type="region of interest" description="Disordered" evidence="1">
    <location>
        <begin position="1"/>
        <end position="24"/>
    </location>
</feature>
<feature type="compositionally biased region" description="Basic and acidic residues" evidence="1">
    <location>
        <begin position="209"/>
        <end position="221"/>
    </location>
</feature>
<dbReference type="RefSeq" id="XP_022398732.1">
    <property type="nucleotide sequence ID" value="XM_022544806.1"/>
</dbReference>
<keyword evidence="3" id="KW-1185">Reference proteome</keyword>
<dbReference type="VEuPathDB" id="FungiDB:ASPGLDRAFT_37351"/>
<name>A0A1L9VDP5_ASPGL</name>